<evidence type="ECO:0000256" key="5">
    <source>
        <dbReference type="ARBA" id="ARBA00015413"/>
    </source>
</evidence>
<dbReference type="PROSITE" id="PS50280">
    <property type="entry name" value="SET"/>
    <property type="match status" value="1"/>
</dbReference>
<evidence type="ECO:0000256" key="9">
    <source>
        <dbReference type="ARBA" id="ARBA00022691"/>
    </source>
</evidence>
<feature type="compositionally biased region" description="Polar residues" evidence="15">
    <location>
        <begin position="405"/>
        <end position="414"/>
    </location>
</feature>
<evidence type="ECO:0000256" key="2">
    <source>
        <dbReference type="ARBA" id="ARBA00004123"/>
    </source>
</evidence>
<evidence type="ECO:0000256" key="4">
    <source>
        <dbReference type="ARBA" id="ARBA00014232"/>
    </source>
</evidence>
<reference evidence="17" key="1">
    <citation type="journal article" date="2020" name="Stud. Mycol.">
        <title>101 Dothideomycetes genomes: a test case for predicting lifestyles and emergence of pathogens.</title>
        <authorList>
            <person name="Haridas S."/>
            <person name="Albert R."/>
            <person name="Binder M."/>
            <person name="Bloem J."/>
            <person name="Labutti K."/>
            <person name="Salamov A."/>
            <person name="Andreopoulos B."/>
            <person name="Baker S."/>
            <person name="Barry K."/>
            <person name="Bills G."/>
            <person name="Bluhm B."/>
            <person name="Cannon C."/>
            <person name="Castanera R."/>
            <person name="Culley D."/>
            <person name="Daum C."/>
            <person name="Ezra D."/>
            <person name="Gonzalez J."/>
            <person name="Henrissat B."/>
            <person name="Kuo A."/>
            <person name="Liang C."/>
            <person name="Lipzen A."/>
            <person name="Lutzoni F."/>
            <person name="Magnuson J."/>
            <person name="Mondo S."/>
            <person name="Nolan M."/>
            <person name="Ohm R."/>
            <person name="Pangilinan J."/>
            <person name="Park H.-J."/>
            <person name="Ramirez L."/>
            <person name="Alfaro M."/>
            <person name="Sun H."/>
            <person name="Tritt A."/>
            <person name="Yoshinaga Y."/>
            <person name="Zwiers L.-H."/>
            <person name="Turgeon B."/>
            <person name="Goodwin S."/>
            <person name="Spatafora J."/>
            <person name="Crous P."/>
            <person name="Grigoriev I."/>
        </authorList>
    </citation>
    <scope>NUCLEOTIDE SEQUENCE</scope>
    <source>
        <strain evidence="17">CBS 116435</strain>
    </source>
</reference>
<evidence type="ECO:0000259" key="16">
    <source>
        <dbReference type="PROSITE" id="PS50280"/>
    </source>
</evidence>
<dbReference type="PANTHER" id="PTHR12977">
    <property type="entry name" value="SUPPRESSOR OF VARIEGATION 4-20-RELATED"/>
    <property type="match status" value="1"/>
</dbReference>
<dbReference type="InterPro" id="IPR046341">
    <property type="entry name" value="SET_dom_sf"/>
</dbReference>
<feature type="compositionally biased region" description="Basic and acidic residues" evidence="15">
    <location>
        <begin position="554"/>
        <end position="564"/>
    </location>
</feature>
<keyword evidence="8" id="KW-0808">Transferase</keyword>
<evidence type="ECO:0000256" key="11">
    <source>
        <dbReference type="ARBA" id="ARBA00023242"/>
    </source>
</evidence>
<evidence type="ECO:0000313" key="17">
    <source>
        <dbReference type="EMBL" id="KAF2721505.1"/>
    </source>
</evidence>
<evidence type="ECO:0000256" key="15">
    <source>
        <dbReference type="SAM" id="MobiDB-lite"/>
    </source>
</evidence>
<evidence type="ECO:0000256" key="7">
    <source>
        <dbReference type="ARBA" id="ARBA00022603"/>
    </source>
</evidence>
<dbReference type="PANTHER" id="PTHR12977:SF4">
    <property type="entry name" value="HISTONE-LYSINE N-METHYLTRANSFERASE KMT5B"/>
    <property type="match status" value="1"/>
</dbReference>
<dbReference type="AlphaFoldDB" id="A0A9P4Q8F6"/>
<keyword evidence="18" id="KW-1185">Reference proteome</keyword>
<evidence type="ECO:0000256" key="6">
    <source>
        <dbReference type="ARBA" id="ARBA00022454"/>
    </source>
</evidence>
<evidence type="ECO:0000256" key="12">
    <source>
        <dbReference type="ARBA" id="ARBA00024057"/>
    </source>
</evidence>
<keyword evidence="7" id="KW-0489">Methyltransferase</keyword>
<keyword evidence="10" id="KW-0156">Chromatin regulator</keyword>
<sequence length="603" mass="69422">MPRYADELDQALKKKGGLTLSQLANYDDILTDSLVDRVYYWSTIRKLKSTYHSCRGITESEVTKILQDHVILNKDPVAAHKRMLHLSGIRRFYEGLASRENDDQQEHFERHLRKYINIWLPDCPFEVSTTVRYTITTPEAKVVARKPIRRGEPIKYLSGIQVEMTEKEEKELTGRTDFSIVLSSRRKRPSLFLGPARFANHDCDSNGRLNTTGPHGIHIVARKDIETGDEITVTYGEDYFGIDNCECLCATCERLMRNGWDPRGPVLHQESSDDESDSEDERSTSRKQTSRAPAISRKRKRDDGYESDLGYDEARPIKRKVGRPRKHPRKNDYDDLFSSRRGRLSHVNKHDTQSSESSSAYSNTFDEPAQTPPSSSTSVDGSAPTRKAEQSFERRNISQGIIDLYTNTPQSRESPPQPVESIENSNQTEKKTSAGKGKGTGSGEEEVEVRGPIRTPGDYHLCRALLSTAYHRWVQCRNCDEDFVQSDAYLTRIACPRCERHSKLYGYHWPKTDRENKYDTEERVLDHRTIHRFIEPDEERIERKGRKTLAEVIRERELSSRQESEESEGLDKGGGGYGSGRERRLRNSPRKDREVRRKLRMTM</sequence>
<evidence type="ECO:0000256" key="3">
    <source>
        <dbReference type="ARBA" id="ARBA00004286"/>
    </source>
</evidence>
<dbReference type="Pfam" id="PF00856">
    <property type="entry name" value="SET"/>
    <property type="match status" value="1"/>
</dbReference>
<evidence type="ECO:0000256" key="10">
    <source>
        <dbReference type="ARBA" id="ARBA00022853"/>
    </source>
</evidence>
<proteinExistence type="predicted"/>
<keyword evidence="11" id="KW-0539">Nucleus</keyword>
<evidence type="ECO:0000256" key="8">
    <source>
        <dbReference type="ARBA" id="ARBA00022679"/>
    </source>
</evidence>
<feature type="compositionally biased region" description="Basic residues" evidence="15">
    <location>
        <begin position="317"/>
        <end position="329"/>
    </location>
</feature>
<dbReference type="Gene3D" id="2.170.270.10">
    <property type="entry name" value="SET domain"/>
    <property type="match status" value="1"/>
</dbReference>
<dbReference type="PROSITE" id="PS51567">
    <property type="entry name" value="SAM_MT43_SUVAR420_1"/>
    <property type="match status" value="1"/>
</dbReference>
<dbReference type="EMBL" id="MU003790">
    <property type="protein sequence ID" value="KAF2721505.1"/>
    <property type="molecule type" value="Genomic_DNA"/>
</dbReference>
<dbReference type="InterPro" id="IPR039977">
    <property type="entry name" value="Suv4-20/Set9"/>
</dbReference>
<keyword evidence="6" id="KW-0158">Chromosome</keyword>
<dbReference type="OrthoDB" id="6627536at2759"/>
<feature type="region of interest" description="Disordered" evidence="15">
    <location>
        <begin position="554"/>
        <end position="603"/>
    </location>
</feature>
<feature type="compositionally biased region" description="Polar residues" evidence="15">
    <location>
        <begin position="354"/>
        <end position="365"/>
    </location>
</feature>
<comment type="caution">
    <text evidence="17">The sequence shown here is derived from an EMBL/GenBank/DDBJ whole genome shotgun (WGS) entry which is preliminary data.</text>
</comment>
<dbReference type="InterPro" id="IPR001214">
    <property type="entry name" value="SET_dom"/>
</dbReference>
<dbReference type="GO" id="GO:0005634">
    <property type="term" value="C:nucleus"/>
    <property type="evidence" value="ECO:0007669"/>
    <property type="project" value="UniProtKB-SubCell"/>
</dbReference>
<evidence type="ECO:0000313" key="18">
    <source>
        <dbReference type="Proteomes" id="UP000799441"/>
    </source>
</evidence>
<organism evidence="17 18">
    <name type="scientific">Polychaeton citri CBS 116435</name>
    <dbReference type="NCBI Taxonomy" id="1314669"/>
    <lineage>
        <taxon>Eukaryota</taxon>
        <taxon>Fungi</taxon>
        <taxon>Dikarya</taxon>
        <taxon>Ascomycota</taxon>
        <taxon>Pezizomycotina</taxon>
        <taxon>Dothideomycetes</taxon>
        <taxon>Dothideomycetidae</taxon>
        <taxon>Capnodiales</taxon>
        <taxon>Capnodiaceae</taxon>
        <taxon>Polychaeton</taxon>
    </lineage>
</organism>
<feature type="domain" description="SET" evidence="16">
    <location>
        <begin position="123"/>
        <end position="236"/>
    </location>
</feature>
<dbReference type="SMART" id="SM00317">
    <property type="entry name" value="SET"/>
    <property type="match status" value="1"/>
</dbReference>
<evidence type="ECO:0000256" key="13">
    <source>
        <dbReference type="ARBA" id="ARBA00030653"/>
    </source>
</evidence>
<comment type="subcellular location">
    <subcellularLocation>
        <location evidence="3">Chromosome</location>
    </subcellularLocation>
    <subcellularLocation>
        <location evidence="2">Nucleus</location>
    </subcellularLocation>
</comment>
<dbReference type="InterPro" id="IPR025783">
    <property type="entry name" value="Set9_fungi"/>
</dbReference>
<evidence type="ECO:0000256" key="1">
    <source>
        <dbReference type="ARBA" id="ARBA00001984"/>
    </source>
</evidence>
<dbReference type="GO" id="GO:0032259">
    <property type="term" value="P:methylation"/>
    <property type="evidence" value="ECO:0007669"/>
    <property type="project" value="UniProtKB-KW"/>
</dbReference>
<dbReference type="InterPro" id="IPR041938">
    <property type="entry name" value="Hist-Lys_N-MTase_N"/>
</dbReference>
<keyword evidence="9" id="KW-0949">S-adenosyl-L-methionine</keyword>
<feature type="compositionally biased region" description="Basic and acidic residues" evidence="15">
    <location>
        <begin position="386"/>
        <end position="396"/>
    </location>
</feature>
<dbReference type="Gene3D" id="1.10.10.1700">
    <property type="entry name" value="Histone-lysine N-methyltransferase"/>
    <property type="match status" value="1"/>
</dbReference>
<dbReference type="GO" id="GO:0005694">
    <property type="term" value="C:chromosome"/>
    <property type="evidence" value="ECO:0007669"/>
    <property type="project" value="UniProtKB-SubCell"/>
</dbReference>
<dbReference type="GO" id="GO:0140943">
    <property type="term" value="F:histone H4K20 trimethyltransferase activity"/>
    <property type="evidence" value="ECO:0007669"/>
    <property type="project" value="UniProtKB-EC"/>
</dbReference>
<gene>
    <name evidence="17" type="ORF">K431DRAFT_224071</name>
</gene>
<comment type="function">
    <text evidence="1">Histone methyltransferase that trimethylates 'Lys-20' of histone H4 to form H4K20me3.</text>
</comment>
<dbReference type="Proteomes" id="UP000799441">
    <property type="component" value="Unassembled WGS sequence"/>
</dbReference>
<feature type="region of interest" description="Disordered" evidence="15">
    <location>
        <begin position="260"/>
        <end position="450"/>
    </location>
</feature>
<comment type="catalytic activity">
    <reaction evidence="14">
        <text>L-lysyl(20)-[histone H4] + 3 S-adenosyl-L-methionine = N(6),N(6),N(6)-trimethyl-L-lysyl(20)-[histone H4] + 3 S-adenosyl-L-homocysteine + 3 H(+)</text>
        <dbReference type="Rhea" id="RHEA:64456"/>
        <dbReference type="Rhea" id="RHEA-COMP:15554"/>
        <dbReference type="Rhea" id="RHEA-COMP:15998"/>
        <dbReference type="ChEBI" id="CHEBI:15378"/>
        <dbReference type="ChEBI" id="CHEBI:29969"/>
        <dbReference type="ChEBI" id="CHEBI:57856"/>
        <dbReference type="ChEBI" id="CHEBI:59789"/>
        <dbReference type="ChEBI" id="CHEBI:61961"/>
        <dbReference type="EC" id="2.1.1.372"/>
    </reaction>
</comment>
<name>A0A9P4Q8F6_9PEZI</name>
<accession>A0A9P4Q8F6</accession>
<protein>
    <recommendedName>
        <fullName evidence="5">Histone-lysine N-methyltransferase SET9</fullName>
        <ecNumber evidence="12">2.1.1.372</ecNumber>
    </recommendedName>
    <alternativeName>
        <fullName evidence="4">Histone-lysine N-methyltransferase set9</fullName>
    </alternativeName>
    <alternativeName>
        <fullName evidence="13">SET domain protein 9</fullName>
    </alternativeName>
</protein>
<dbReference type="SUPFAM" id="SSF82199">
    <property type="entry name" value="SET domain"/>
    <property type="match status" value="1"/>
</dbReference>
<evidence type="ECO:0000256" key="14">
    <source>
        <dbReference type="ARBA" id="ARBA00048081"/>
    </source>
</evidence>
<dbReference type="EC" id="2.1.1.372" evidence="12"/>
<dbReference type="CDD" id="cd10524">
    <property type="entry name" value="SET_Suv4-20-like"/>
    <property type="match status" value="1"/>
</dbReference>